<comment type="caution">
    <text evidence="1">The sequence shown here is derived from an EMBL/GenBank/DDBJ whole genome shotgun (WGS) entry which is preliminary data.</text>
</comment>
<accession>A0A835MEJ8</accession>
<dbReference type="OrthoDB" id="1470350at2759"/>
<sequence length="255" mass="28456">MKLVYELLHGKKTVELDLEAEFSSLALDIISPCVFNYDSVLVTKESPVINVIARSFLESKLMTSHLYLSKGPHDAHERGEILLDLLRVRSFDWSKLPTLPLEHKELLHGKKTVELDLEAELLSSTLDIIGLGVFNYDSVSVTKESPVINVIGIKIDDITFIFIQRCNSRFMHRSSWGTTQASFVGKTIGKFGLKCEKHIVYGDWLGANAKWLVDGLDGSGGHRVPFAPAIGVQLNPSIFRWLLTDIPGHEMAVGR</sequence>
<evidence type="ECO:0000313" key="2">
    <source>
        <dbReference type="Proteomes" id="UP000657918"/>
    </source>
</evidence>
<dbReference type="AlphaFoldDB" id="A0A835MEJ8"/>
<protein>
    <submittedName>
        <fullName evidence="1">Uncharacterized protein</fullName>
    </submittedName>
</protein>
<name>A0A835MEJ8_9ROSI</name>
<organism evidence="1 2">
    <name type="scientific">Salix dunnii</name>
    <dbReference type="NCBI Taxonomy" id="1413687"/>
    <lineage>
        <taxon>Eukaryota</taxon>
        <taxon>Viridiplantae</taxon>
        <taxon>Streptophyta</taxon>
        <taxon>Embryophyta</taxon>
        <taxon>Tracheophyta</taxon>
        <taxon>Spermatophyta</taxon>
        <taxon>Magnoliopsida</taxon>
        <taxon>eudicotyledons</taxon>
        <taxon>Gunneridae</taxon>
        <taxon>Pentapetalae</taxon>
        <taxon>rosids</taxon>
        <taxon>fabids</taxon>
        <taxon>Malpighiales</taxon>
        <taxon>Salicaceae</taxon>
        <taxon>Saliceae</taxon>
        <taxon>Salix</taxon>
    </lineage>
</organism>
<gene>
    <name evidence="1" type="ORF">SADUNF_Sadunf17G0062700</name>
</gene>
<dbReference type="EMBL" id="JADGMS010000017">
    <property type="protein sequence ID" value="KAF9663547.1"/>
    <property type="molecule type" value="Genomic_DNA"/>
</dbReference>
<proteinExistence type="predicted"/>
<evidence type="ECO:0000313" key="1">
    <source>
        <dbReference type="EMBL" id="KAF9663547.1"/>
    </source>
</evidence>
<keyword evidence="2" id="KW-1185">Reference proteome</keyword>
<dbReference type="Proteomes" id="UP000657918">
    <property type="component" value="Unassembled WGS sequence"/>
</dbReference>
<reference evidence="1 2" key="1">
    <citation type="submission" date="2020-10" db="EMBL/GenBank/DDBJ databases">
        <title>Plant Genome Project.</title>
        <authorList>
            <person name="Zhang R.-G."/>
        </authorList>
    </citation>
    <scope>NUCLEOTIDE SEQUENCE [LARGE SCALE GENOMIC DNA]</scope>
    <source>
        <strain evidence="1">FAFU-HL-1</strain>
        <tissue evidence="1">Leaf</tissue>
    </source>
</reference>